<proteinExistence type="predicted"/>
<dbReference type="STRING" id="1219077.VAZ01S_036_00520"/>
<organism evidence="1 2">
    <name type="scientific">Vibrio azureus NBRC 104587</name>
    <dbReference type="NCBI Taxonomy" id="1219077"/>
    <lineage>
        <taxon>Bacteria</taxon>
        <taxon>Pseudomonadati</taxon>
        <taxon>Pseudomonadota</taxon>
        <taxon>Gammaproteobacteria</taxon>
        <taxon>Vibrionales</taxon>
        <taxon>Vibrionaceae</taxon>
        <taxon>Vibrio</taxon>
    </lineage>
</organism>
<evidence type="ECO:0008006" key="3">
    <source>
        <dbReference type="Google" id="ProtNLM"/>
    </source>
</evidence>
<dbReference type="Gene3D" id="3.30.420.40">
    <property type="match status" value="1"/>
</dbReference>
<gene>
    <name evidence="1" type="ORF">VAZ01S_036_00520</name>
</gene>
<dbReference type="OrthoDB" id="8612466at2"/>
<sequence length="168" mass="18372">MSKFIRGLFSADLLVELSESKVAVKTLGGGAQLEYEPYLAVENTGKYNKVKGVGAEAKSLADEVTVVVNPFSHPRLLISDFYSAEKLIQHGLRSIQKTKFFQPSPRVIMHQLDKLEGGLTHLEDRVLRELAIGSGARDVVVYLGDVLDSSNTTFDEIKRSIPNGPQGG</sequence>
<evidence type="ECO:0000313" key="1">
    <source>
        <dbReference type="EMBL" id="GAD76108.1"/>
    </source>
</evidence>
<keyword evidence="2" id="KW-1185">Reference proteome</keyword>
<reference evidence="1 2" key="1">
    <citation type="submission" date="2013-09" db="EMBL/GenBank/DDBJ databases">
        <title>Whole genome shotgun sequence of Vibrio azureus NBRC 104587.</title>
        <authorList>
            <person name="Isaki S."/>
            <person name="Hosoyama A."/>
            <person name="Numata M."/>
            <person name="Hashimoto M."/>
            <person name="Hosoyama Y."/>
            <person name="Tsuchikane K."/>
            <person name="Noguchi M."/>
            <person name="Hirakata S."/>
            <person name="Ichikawa N."/>
            <person name="Ohji S."/>
            <person name="Yamazoe A."/>
            <person name="Fujita N."/>
        </authorList>
    </citation>
    <scope>NUCLEOTIDE SEQUENCE [LARGE SCALE GENOMIC DNA]</scope>
    <source>
        <strain evidence="1 2">NBRC 104587</strain>
    </source>
</reference>
<dbReference type="eggNOG" id="COG1077">
    <property type="taxonomic scope" value="Bacteria"/>
</dbReference>
<evidence type="ECO:0000313" key="2">
    <source>
        <dbReference type="Proteomes" id="UP000016567"/>
    </source>
</evidence>
<dbReference type="EMBL" id="BATL01000036">
    <property type="protein sequence ID" value="GAD76108.1"/>
    <property type="molecule type" value="Genomic_DNA"/>
</dbReference>
<comment type="caution">
    <text evidence="1">The sequence shown here is derived from an EMBL/GenBank/DDBJ whole genome shotgun (WGS) entry which is preliminary data.</text>
</comment>
<dbReference type="RefSeq" id="WP_021709860.1">
    <property type="nucleotide sequence ID" value="NZ_BAOB01000286.1"/>
</dbReference>
<name>U3CCM9_9VIBR</name>
<dbReference type="AlphaFoldDB" id="U3CCM9"/>
<accession>U3CCM9</accession>
<dbReference type="Proteomes" id="UP000016567">
    <property type="component" value="Unassembled WGS sequence"/>
</dbReference>
<protein>
    <recommendedName>
        <fullName evidence="3">Rod shape-determining protein MreB</fullName>
    </recommendedName>
</protein>